<dbReference type="EMBL" id="JWHR01000047">
    <property type="protein sequence ID" value="KHS58142.1"/>
    <property type="molecule type" value="Genomic_DNA"/>
</dbReference>
<feature type="domain" description="TSCPD" evidence="6">
    <location>
        <begin position="6"/>
        <end position="80"/>
    </location>
</feature>
<keyword evidence="3" id="KW-0237">DNA synthesis</keyword>
<evidence type="ECO:0000256" key="4">
    <source>
        <dbReference type="ARBA" id="ARBA00022741"/>
    </source>
</evidence>
<gene>
    <name evidence="7" type="ORF">QX51_04200</name>
</gene>
<evidence type="ECO:0000259" key="6">
    <source>
        <dbReference type="Pfam" id="PF12637"/>
    </source>
</evidence>
<dbReference type="GO" id="GO:0000166">
    <property type="term" value="F:nucleotide binding"/>
    <property type="evidence" value="ECO:0007669"/>
    <property type="project" value="UniProtKB-KW"/>
</dbReference>
<evidence type="ECO:0000256" key="2">
    <source>
        <dbReference type="ARBA" id="ARBA00012274"/>
    </source>
</evidence>
<dbReference type="GO" id="GO:0071897">
    <property type="term" value="P:DNA biosynthetic process"/>
    <property type="evidence" value="ECO:0007669"/>
    <property type="project" value="UniProtKB-KW"/>
</dbReference>
<comment type="catalytic activity">
    <reaction evidence="5">
        <text>a 2'-deoxyribonucleoside 5'-diphosphate + [thioredoxin]-disulfide + H2O = a ribonucleoside 5'-diphosphate + [thioredoxin]-dithiol</text>
        <dbReference type="Rhea" id="RHEA:23252"/>
        <dbReference type="Rhea" id="RHEA-COMP:10698"/>
        <dbReference type="Rhea" id="RHEA-COMP:10700"/>
        <dbReference type="ChEBI" id="CHEBI:15377"/>
        <dbReference type="ChEBI" id="CHEBI:29950"/>
        <dbReference type="ChEBI" id="CHEBI:50058"/>
        <dbReference type="ChEBI" id="CHEBI:57930"/>
        <dbReference type="ChEBI" id="CHEBI:73316"/>
        <dbReference type="EC" id="1.17.4.1"/>
    </reaction>
</comment>
<dbReference type="OrthoDB" id="9801525at2"/>
<organism evidence="7 8">
    <name type="scientific">Terrisporobacter othiniensis</name>
    <dbReference type="NCBI Taxonomy" id="1577792"/>
    <lineage>
        <taxon>Bacteria</taxon>
        <taxon>Bacillati</taxon>
        <taxon>Bacillota</taxon>
        <taxon>Clostridia</taxon>
        <taxon>Peptostreptococcales</taxon>
        <taxon>Peptostreptococcaceae</taxon>
        <taxon>Terrisporobacter</taxon>
    </lineage>
</organism>
<reference evidence="7 8" key="1">
    <citation type="submission" date="2014-12" db="EMBL/GenBank/DDBJ databases">
        <title>Draft genome sequence of Terrisporobacter sp. 08-306576, isolated from the blood culture of a bacteremia patient.</title>
        <authorList>
            <person name="Lund L.C."/>
            <person name="Sydenham T.V."/>
            <person name="Hogh S.V."/>
            <person name="Skov M.N."/>
            <person name="Kemp M."/>
            <person name="Justesen U.S."/>
        </authorList>
    </citation>
    <scope>NUCLEOTIDE SEQUENCE [LARGE SCALE GENOMIC DNA]</scope>
    <source>
        <strain evidence="7 8">08-306576</strain>
    </source>
</reference>
<dbReference type="Proteomes" id="UP000031189">
    <property type="component" value="Unassembled WGS sequence"/>
</dbReference>
<dbReference type="RefSeq" id="WP_039678663.1">
    <property type="nucleotide sequence ID" value="NZ_JAWGXO010000021.1"/>
</dbReference>
<evidence type="ECO:0000256" key="1">
    <source>
        <dbReference type="ARBA" id="ARBA00007405"/>
    </source>
</evidence>
<dbReference type="EC" id="1.17.4.1" evidence="2"/>
<dbReference type="InterPro" id="IPR023806">
    <property type="entry name" value="CHP03905"/>
</dbReference>
<evidence type="ECO:0000313" key="7">
    <source>
        <dbReference type="EMBL" id="KHS58142.1"/>
    </source>
</evidence>
<dbReference type="Pfam" id="PF12637">
    <property type="entry name" value="TSCPD"/>
    <property type="match status" value="1"/>
</dbReference>
<dbReference type="AlphaFoldDB" id="A0A0B3W6V1"/>
<proteinExistence type="inferred from homology"/>
<accession>A0A0B3W6V1</accession>
<sequence>MKIEFKTSGVCCRQITLEVDENNIIQEANFEGGCNGNLSGISKLIVGQDAKDVAKKLEGTTCGSKNTSCPDQLSKAIIEAL</sequence>
<comment type="caution">
    <text evidence="7">The sequence shown here is derived from an EMBL/GenBank/DDBJ whole genome shotgun (WGS) entry which is preliminary data.</text>
</comment>
<protein>
    <recommendedName>
        <fullName evidence="2">ribonucleoside-diphosphate reductase</fullName>
        <ecNumber evidence="2">1.17.4.1</ecNumber>
    </recommendedName>
</protein>
<evidence type="ECO:0000256" key="3">
    <source>
        <dbReference type="ARBA" id="ARBA00022634"/>
    </source>
</evidence>
<keyword evidence="4" id="KW-0547">Nucleotide-binding</keyword>
<name>A0A0B3W6V1_9FIRM</name>
<comment type="similarity">
    <text evidence="1">Belongs to the ribonucleoside diphosphate reductase class-2 family.</text>
</comment>
<evidence type="ECO:0000256" key="5">
    <source>
        <dbReference type="ARBA" id="ARBA00047754"/>
    </source>
</evidence>
<dbReference type="InterPro" id="IPR024434">
    <property type="entry name" value="TSCPD_dom"/>
</dbReference>
<keyword evidence="8" id="KW-1185">Reference proteome</keyword>
<dbReference type="NCBIfam" id="TIGR03905">
    <property type="entry name" value="TIGR03905_4_Cys"/>
    <property type="match status" value="1"/>
</dbReference>
<evidence type="ECO:0000313" key="8">
    <source>
        <dbReference type="Proteomes" id="UP000031189"/>
    </source>
</evidence>
<dbReference type="GO" id="GO:0004748">
    <property type="term" value="F:ribonucleoside-diphosphate reductase activity, thioredoxin disulfide as acceptor"/>
    <property type="evidence" value="ECO:0007669"/>
    <property type="project" value="UniProtKB-EC"/>
</dbReference>